<keyword evidence="2" id="KW-0436">Ligase</keyword>
<feature type="non-terminal residue" evidence="2">
    <location>
        <position position="1"/>
    </location>
</feature>
<dbReference type="EC" id="6.3.5.3" evidence="2"/>
<dbReference type="Pfam" id="PF22689">
    <property type="entry name" value="FGAR-AT_PurM_N-like"/>
    <property type="match status" value="1"/>
</dbReference>
<dbReference type="AlphaFoldDB" id="A0A656K5G6"/>
<organism evidence="2 3">
    <name type="scientific">Pseudomonas syringae pv. actinidiae ICMP 19096</name>
    <dbReference type="NCBI Taxonomy" id="1194405"/>
    <lineage>
        <taxon>Bacteria</taxon>
        <taxon>Pseudomonadati</taxon>
        <taxon>Pseudomonadota</taxon>
        <taxon>Gammaproteobacteria</taxon>
        <taxon>Pseudomonadales</taxon>
        <taxon>Pseudomonadaceae</taxon>
        <taxon>Pseudomonas</taxon>
        <taxon>Pseudomonas syringae</taxon>
    </lineage>
</organism>
<reference evidence="2 3" key="1">
    <citation type="journal article" date="2013" name="PLoS Pathog.">
        <title>Genomic analysis of the Kiwifruit pathogen Pseudomonas syringae pv. actinidiae provides insight into the origins of an emergent plant disease.</title>
        <authorList>
            <person name="McCann H.C."/>
            <person name="Rikkerink E.H."/>
            <person name="Bertels F."/>
            <person name="Fiers M."/>
            <person name="Lu A."/>
            <person name="Rees-George J."/>
            <person name="Andersen M.T."/>
            <person name="Gleave A.P."/>
            <person name="Haubold B."/>
            <person name="Wohlers M.W."/>
            <person name="Guttman D.S."/>
            <person name="Wang P.W."/>
            <person name="Straub C."/>
            <person name="Vanneste J.L."/>
            <person name="Rainey P.B."/>
            <person name="Templeton M.D."/>
        </authorList>
    </citation>
    <scope>NUCLEOTIDE SEQUENCE [LARGE SCALE GENOMIC DNA]</scope>
    <source>
        <strain evidence="2 3">ICMP 19096</strain>
    </source>
</reference>
<dbReference type="InterPro" id="IPR055181">
    <property type="entry name" value="FGAR-AT_PurM_N-like"/>
</dbReference>
<dbReference type="EMBL" id="AOKF01000094">
    <property type="protein sequence ID" value="EPN69834.1"/>
    <property type="molecule type" value="Genomic_DNA"/>
</dbReference>
<feature type="domain" description="FGAR-AT PurM N-terminal-like" evidence="1">
    <location>
        <begin position="57"/>
        <end position="81"/>
    </location>
</feature>
<feature type="non-terminal residue" evidence="2">
    <location>
        <position position="81"/>
    </location>
</feature>
<protein>
    <submittedName>
        <fullName evidence="2">Phosphoribosylformylglycinamidine synthase</fullName>
        <ecNumber evidence="2">6.3.5.3</ecNumber>
    </submittedName>
</protein>
<dbReference type="GO" id="GO:0006164">
    <property type="term" value="P:purine nucleotide biosynthetic process"/>
    <property type="evidence" value="ECO:0007669"/>
    <property type="project" value="TreeGrafter"/>
</dbReference>
<accession>A0A656K5G6</accession>
<evidence type="ECO:0000259" key="1">
    <source>
        <dbReference type="Pfam" id="PF22689"/>
    </source>
</evidence>
<dbReference type="SUPFAM" id="SSF55326">
    <property type="entry name" value="PurM N-terminal domain-like"/>
    <property type="match status" value="1"/>
</dbReference>
<dbReference type="PANTHER" id="PTHR10099:SF1">
    <property type="entry name" value="PHOSPHORIBOSYLFORMYLGLYCINAMIDINE SYNTHASE"/>
    <property type="match status" value="1"/>
</dbReference>
<comment type="caution">
    <text evidence="2">The sequence shown here is derived from an EMBL/GenBank/DDBJ whole genome shotgun (WGS) entry which is preliminary data.</text>
</comment>
<sequence>HFGNSPVDMPLEVLLGKAPRMHRSVAREAEIGDDFDPSTLDIEESVQRVLRHPAVASKSFLITIGDRSITGLVARDQMVGP</sequence>
<name>A0A656K5G6_PSESF</name>
<proteinExistence type="predicted"/>
<dbReference type="Gene3D" id="3.30.1330.10">
    <property type="entry name" value="PurM-like, N-terminal domain"/>
    <property type="match status" value="1"/>
</dbReference>
<dbReference type="InterPro" id="IPR036921">
    <property type="entry name" value="PurM-like_N_sf"/>
</dbReference>
<dbReference type="GO" id="GO:0004642">
    <property type="term" value="F:phosphoribosylformylglycinamidine synthase activity"/>
    <property type="evidence" value="ECO:0007669"/>
    <property type="project" value="UniProtKB-EC"/>
</dbReference>
<evidence type="ECO:0000313" key="3">
    <source>
        <dbReference type="Proteomes" id="UP000018849"/>
    </source>
</evidence>
<dbReference type="GO" id="GO:0005737">
    <property type="term" value="C:cytoplasm"/>
    <property type="evidence" value="ECO:0007669"/>
    <property type="project" value="TreeGrafter"/>
</dbReference>
<dbReference type="Proteomes" id="UP000018849">
    <property type="component" value="Unassembled WGS sequence"/>
</dbReference>
<dbReference type="PANTHER" id="PTHR10099">
    <property type="entry name" value="PHOSPHORIBOSYLFORMYLGLYCINAMIDINE SYNTHASE"/>
    <property type="match status" value="1"/>
</dbReference>
<evidence type="ECO:0000313" key="2">
    <source>
        <dbReference type="EMBL" id="EPN69834.1"/>
    </source>
</evidence>
<gene>
    <name evidence="2" type="ORF">A245_01291</name>
</gene>